<dbReference type="Proteomes" id="UP000288351">
    <property type="component" value="Unassembled WGS sequence"/>
</dbReference>
<sequence length="65" mass="7126">MSWHRQRFPLVPPEQAETCCRCGKPTRIPVPVHCVPRASGPDVIIYACPNCAVHLVPGPLPGELK</sequence>
<dbReference type="AlphaFoldDB" id="A0A059W5P1"/>
<comment type="caution">
    <text evidence="1">The sequence shown here is derived from an EMBL/GenBank/DDBJ whole genome shotgun (WGS) entry which is preliminary data.</text>
</comment>
<protein>
    <submittedName>
        <fullName evidence="1">Uncharacterized protein</fullName>
    </submittedName>
</protein>
<dbReference type="STRING" id="68570.DC74_2635"/>
<name>A0A059W5P1_STRNR</name>
<proteinExistence type="predicted"/>
<evidence type="ECO:0000313" key="1">
    <source>
        <dbReference type="EMBL" id="GCB87971.1"/>
    </source>
</evidence>
<evidence type="ECO:0000313" key="3">
    <source>
        <dbReference type="Proteomes" id="UP000288351"/>
    </source>
</evidence>
<organism evidence="1 3">
    <name type="scientific">Streptomyces noursei</name>
    <name type="common">Streptomyces albulus</name>
    <dbReference type="NCBI Taxonomy" id="1971"/>
    <lineage>
        <taxon>Bacteria</taxon>
        <taxon>Bacillati</taxon>
        <taxon>Actinomycetota</taxon>
        <taxon>Actinomycetes</taxon>
        <taxon>Kitasatosporales</taxon>
        <taxon>Streptomycetaceae</taxon>
        <taxon>Streptomyces</taxon>
    </lineage>
</organism>
<evidence type="ECO:0000313" key="2">
    <source>
        <dbReference type="EMBL" id="GCB92790.1"/>
    </source>
</evidence>
<dbReference type="EMBL" id="BHXC01000003">
    <property type="protein sequence ID" value="GCB87971.1"/>
    <property type="molecule type" value="Genomic_DNA"/>
</dbReference>
<gene>
    <name evidence="1" type="ORF">SALB_00640</name>
    <name evidence="2" type="ORF">SALB_05565</name>
</gene>
<accession>A0A059W5P1</accession>
<dbReference type="EMBL" id="BHXC01000006">
    <property type="protein sequence ID" value="GCB92790.1"/>
    <property type="molecule type" value="Genomic_DNA"/>
</dbReference>
<reference evidence="1 3" key="1">
    <citation type="journal article" date="2019" name="Microbiol. Resour. Announc.">
        <title>Draft Genome Sequence of the Most Traditional epsilon-Poly-l-Lysine Producer, Streptomyces albulus NBRC14147.</title>
        <authorList>
            <person name="Yamanaka K."/>
            <person name="Hamano Y."/>
        </authorList>
    </citation>
    <scope>NUCLEOTIDE SEQUENCE [LARGE SCALE GENOMIC DNA]</scope>
    <source>
        <strain evidence="1 3">NBRC 14147</strain>
    </source>
</reference>